<comment type="subcellular location">
    <subcellularLocation>
        <location evidence="1">Periplasm</location>
    </subcellularLocation>
</comment>
<dbReference type="SUPFAM" id="SSF53850">
    <property type="entry name" value="Periplasmic binding protein-like II"/>
    <property type="match status" value="1"/>
</dbReference>
<protein>
    <recommendedName>
        <fullName evidence="7">Extracellular solute-binding protein</fullName>
    </recommendedName>
</protein>
<accession>A0A1Z4JC85</accession>
<gene>
    <name evidence="5" type="ORF">NIES2135_11790</name>
</gene>
<evidence type="ECO:0000256" key="1">
    <source>
        <dbReference type="ARBA" id="ARBA00004418"/>
    </source>
</evidence>
<dbReference type="PANTHER" id="PTHR30222:SF17">
    <property type="entry name" value="SPERMIDINE_PUTRESCINE-BINDING PERIPLASMIC PROTEIN"/>
    <property type="match status" value="1"/>
</dbReference>
<keyword evidence="6" id="KW-1185">Reference proteome</keyword>
<proteinExistence type="predicted"/>
<evidence type="ECO:0000256" key="3">
    <source>
        <dbReference type="ARBA" id="ARBA00022729"/>
    </source>
</evidence>
<keyword evidence="2" id="KW-0813">Transport</keyword>
<dbReference type="AlphaFoldDB" id="A0A1Z4JC85"/>
<dbReference type="Proteomes" id="UP000217895">
    <property type="component" value="Chromosome"/>
</dbReference>
<evidence type="ECO:0000256" key="4">
    <source>
        <dbReference type="ARBA" id="ARBA00022764"/>
    </source>
</evidence>
<evidence type="ECO:0000313" key="6">
    <source>
        <dbReference type="Proteomes" id="UP000217895"/>
    </source>
</evidence>
<organism evidence="5 6">
    <name type="scientific">Leptolyngbya boryana NIES-2135</name>
    <dbReference type="NCBI Taxonomy" id="1973484"/>
    <lineage>
        <taxon>Bacteria</taxon>
        <taxon>Bacillati</taxon>
        <taxon>Cyanobacteriota</taxon>
        <taxon>Cyanophyceae</taxon>
        <taxon>Leptolyngbyales</taxon>
        <taxon>Leptolyngbyaceae</taxon>
        <taxon>Leptolyngbya group</taxon>
        <taxon>Leptolyngbya</taxon>
    </lineage>
</organism>
<dbReference type="PROSITE" id="PS51257">
    <property type="entry name" value="PROKAR_LIPOPROTEIN"/>
    <property type="match status" value="1"/>
</dbReference>
<dbReference type="GO" id="GO:0042597">
    <property type="term" value="C:periplasmic space"/>
    <property type="evidence" value="ECO:0007669"/>
    <property type="project" value="UniProtKB-SubCell"/>
</dbReference>
<evidence type="ECO:0008006" key="7">
    <source>
        <dbReference type="Google" id="ProtNLM"/>
    </source>
</evidence>
<sequence length="380" mass="43013">MEGLGKMDRRSFILGMAALGTTLSGCSSDPSAFRVRLLKNSIPSQLPNEFRRQLKQDIKLDFKPANQLQDLFNDLQAWKQKPSRNQTSSPGLPFISQSSEPIPDLITMGDYWLSTAIRQNLIQPLDPKAWQLWAQLPDRWKKIVTRDNQVWGAPYRWGATVIAYRTDIFRDRNLQPPQDWADLWREDLRGRIALLDQPRETIGLTLKKLGQSYNTADLNKIPNLEPELVALNRQARAYSSSTALQSLILDDVWVAVTWSTDFLQAVNRNPTIAAIFPKSGSALFTDLWVRPAPVSSKAPIADWINFCWQPDIAPQLSLISQAASPMLSTLDANTFPEKLRQNPLLVPQPEVLARSEFLEPIPDATIEQYRSLWAKIRGSA</sequence>
<dbReference type="PRINTS" id="PR00909">
    <property type="entry name" value="SPERMDNBNDNG"/>
</dbReference>
<dbReference type="GO" id="GO:0019808">
    <property type="term" value="F:polyamine binding"/>
    <property type="evidence" value="ECO:0007669"/>
    <property type="project" value="InterPro"/>
</dbReference>
<dbReference type="EMBL" id="AP018203">
    <property type="protein sequence ID" value="BAY54362.1"/>
    <property type="molecule type" value="Genomic_DNA"/>
</dbReference>
<name>A0A1Z4JC85_LEPBY</name>
<evidence type="ECO:0000256" key="2">
    <source>
        <dbReference type="ARBA" id="ARBA00022448"/>
    </source>
</evidence>
<dbReference type="Gene3D" id="3.40.190.10">
    <property type="entry name" value="Periplasmic binding protein-like II"/>
    <property type="match status" value="2"/>
</dbReference>
<keyword evidence="4" id="KW-0574">Periplasm</keyword>
<keyword evidence="3" id="KW-0732">Signal</keyword>
<dbReference type="GO" id="GO:0015846">
    <property type="term" value="P:polyamine transport"/>
    <property type="evidence" value="ECO:0007669"/>
    <property type="project" value="InterPro"/>
</dbReference>
<reference evidence="5 6" key="1">
    <citation type="submission" date="2017-06" db="EMBL/GenBank/DDBJ databases">
        <title>Genome sequencing of cyanobaciteial culture collection at National Institute for Environmental Studies (NIES).</title>
        <authorList>
            <person name="Hirose Y."/>
            <person name="Shimura Y."/>
            <person name="Fujisawa T."/>
            <person name="Nakamura Y."/>
            <person name="Kawachi M."/>
        </authorList>
    </citation>
    <scope>NUCLEOTIDE SEQUENCE [LARGE SCALE GENOMIC DNA]</scope>
    <source>
        <strain evidence="5 6">NIES-2135</strain>
    </source>
</reference>
<evidence type="ECO:0000313" key="5">
    <source>
        <dbReference type="EMBL" id="BAY54362.1"/>
    </source>
</evidence>
<dbReference type="PANTHER" id="PTHR30222">
    <property type="entry name" value="SPERMIDINE/PUTRESCINE-BINDING PERIPLASMIC PROTEIN"/>
    <property type="match status" value="1"/>
</dbReference>
<dbReference type="Pfam" id="PF13343">
    <property type="entry name" value="SBP_bac_6"/>
    <property type="match status" value="1"/>
</dbReference>
<dbReference type="InterPro" id="IPR001188">
    <property type="entry name" value="Sperm_putr-bd"/>
</dbReference>